<keyword evidence="6" id="KW-1185">Reference proteome</keyword>
<reference evidence="5 6" key="2">
    <citation type="submission" date="2007-01" db="EMBL/GenBank/DDBJ databases">
        <title>Sequencing of the draft genome and assembly of Thermosinus carboxydivorans Nor1.</title>
        <authorList>
            <consortium name="US DOE Joint Genome Institute (JGI-PGF)"/>
            <person name="Copeland A."/>
            <person name="Lucas S."/>
            <person name="Lapidus A."/>
            <person name="Barry K."/>
            <person name="Glavina del Rio T."/>
            <person name="Dalin E."/>
            <person name="Tice H."/>
            <person name="Bruce D."/>
            <person name="Pitluck S."/>
            <person name="Richardson P."/>
        </authorList>
    </citation>
    <scope>NUCLEOTIDE SEQUENCE [LARGE SCALE GENOMIC DNA]</scope>
    <source>
        <strain evidence="5 6">Nor1</strain>
    </source>
</reference>
<comment type="subcellular location">
    <subcellularLocation>
        <location evidence="4">Cytoplasm</location>
    </subcellularLocation>
</comment>
<dbReference type="SUPFAM" id="SSF141457">
    <property type="entry name" value="BH3618-like"/>
    <property type="match status" value="1"/>
</dbReference>
<dbReference type="GO" id="GO:0044780">
    <property type="term" value="P:bacterial-type flagellum assembly"/>
    <property type="evidence" value="ECO:0007669"/>
    <property type="project" value="UniProtKB-UniRule"/>
</dbReference>
<comment type="similarity">
    <text evidence="4">Belongs to the FliW family.</text>
</comment>
<evidence type="ECO:0000313" key="6">
    <source>
        <dbReference type="Proteomes" id="UP000005139"/>
    </source>
</evidence>
<comment type="function">
    <text evidence="4">Acts as an anti-CsrA protein, binds CsrA and prevents it from repressing translation of its target genes, one of which is flagellin. Binds to flagellin and participates in the assembly of the flagellum.</text>
</comment>
<evidence type="ECO:0000313" key="5">
    <source>
        <dbReference type="EMBL" id="EAX46814.1"/>
    </source>
</evidence>
<accession>A1HT52</accession>
<comment type="subunit">
    <text evidence="4">Interacts with translational regulator CsrA and flagellin(s).</text>
</comment>
<evidence type="ECO:0000256" key="3">
    <source>
        <dbReference type="ARBA" id="ARBA00022845"/>
    </source>
</evidence>
<keyword evidence="1 4" id="KW-0963">Cytoplasm</keyword>
<sequence length="149" mass="16204">MLIKSTRFGELNVPDEQIIAFPQGLPGFPGEKVFALLPHQPDSPFAFLQSAADPDLTFLVVEPFAFFPDYQFELDDNAAAALKLAADNPPLVLSIVTVRTTLNDATANLLAPVVINRRDRLGAQVVLEKVGYTTRHRLFADKAAAQGGK</sequence>
<name>A1HT52_9FIRM</name>
<dbReference type="OrthoDB" id="9801235at2"/>
<evidence type="ECO:0000256" key="2">
    <source>
        <dbReference type="ARBA" id="ARBA00022795"/>
    </source>
</evidence>
<proteinExistence type="inferred from homology"/>
<comment type="caution">
    <text evidence="5">The sequence shown here is derived from an EMBL/GenBank/DDBJ whole genome shotgun (WGS) entry which is preliminary data.</text>
</comment>
<dbReference type="AlphaFoldDB" id="A1HT52"/>
<dbReference type="PANTHER" id="PTHR39190">
    <property type="entry name" value="FLAGELLAR ASSEMBLY FACTOR FLIW"/>
    <property type="match status" value="1"/>
</dbReference>
<keyword evidence="2 4" id="KW-1005">Bacterial flagellum biogenesis</keyword>
<dbReference type="InterPro" id="IPR003775">
    <property type="entry name" value="Flagellar_assembly_factor_FliW"/>
</dbReference>
<reference evidence="5 6" key="1">
    <citation type="submission" date="2007-01" db="EMBL/GenBank/DDBJ databases">
        <title>Annotation of the draft genome assembly of Thermosinus carboxydivorans Nor1.</title>
        <authorList>
            <consortium name="US DOE Joint Genome Institute (JGI-ORNL)"/>
            <person name="Larimer F."/>
            <person name="Land M."/>
            <person name="Hauser L."/>
        </authorList>
    </citation>
    <scope>NUCLEOTIDE SEQUENCE [LARGE SCALE GENOMIC DNA]</scope>
    <source>
        <strain evidence="5 6">Nor1</strain>
    </source>
</reference>
<dbReference type="eggNOG" id="COG1699">
    <property type="taxonomic scope" value="Bacteria"/>
</dbReference>
<dbReference type="Gene3D" id="2.30.290.10">
    <property type="entry name" value="BH3618-like"/>
    <property type="match status" value="1"/>
</dbReference>
<dbReference type="HAMAP" id="MF_01185">
    <property type="entry name" value="FliW"/>
    <property type="match status" value="1"/>
</dbReference>
<dbReference type="GO" id="GO:0006417">
    <property type="term" value="P:regulation of translation"/>
    <property type="evidence" value="ECO:0007669"/>
    <property type="project" value="UniProtKB-KW"/>
</dbReference>
<dbReference type="NCBIfam" id="NF009793">
    <property type="entry name" value="PRK13285.1-1"/>
    <property type="match status" value="1"/>
</dbReference>
<dbReference type="Proteomes" id="UP000005139">
    <property type="component" value="Unassembled WGS sequence"/>
</dbReference>
<dbReference type="Pfam" id="PF02623">
    <property type="entry name" value="FliW"/>
    <property type="match status" value="1"/>
</dbReference>
<evidence type="ECO:0000256" key="1">
    <source>
        <dbReference type="ARBA" id="ARBA00022490"/>
    </source>
</evidence>
<keyword evidence="4" id="KW-0143">Chaperone</keyword>
<gene>
    <name evidence="4" type="primary">fliW</name>
    <name evidence="5" type="ORF">TcarDRAFT_0778</name>
</gene>
<dbReference type="EMBL" id="AAWL01000021">
    <property type="protein sequence ID" value="EAX46814.1"/>
    <property type="molecule type" value="Genomic_DNA"/>
</dbReference>
<evidence type="ECO:0000256" key="4">
    <source>
        <dbReference type="HAMAP-Rule" id="MF_01185"/>
    </source>
</evidence>
<dbReference type="RefSeq" id="WP_007290202.1">
    <property type="nucleotide sequence ID" value="NZ_AAWL01000021.1"/>
</dbReference>
<protein>
    <recommendedName>
        <fullName evidence="4">Flagellar assembly factor FliW</fullName>
    </recommendedName>
</protein>
<dbReference type="GO" id="GO:0005737">
    <property type="term" value="C:cytoplasm"/>
    <property type="evidence" value="ECO:0007669"/>
    <property type="project" value="UniProtKB-SubCell"/>
</dbReference>
<keyword evidence="3 4" id="KW-0810">Translation regulation</keyword>
<dbReference type="PANTHER" id="PTHR39190:SF1">
    <property type="entry name" value="FLAGELLAR ASSEMBLY FACTOR FLIW"/>
    <property type="match status" value="1"/>
</dbReference>
<dbReference type="InterPro" id="IPR024046">
    <property type="entry name" value="Flagellar_assmbl_FliW_dom_sf"/>
</dbReference>
<organism evidence="5 6">
    <name type="scientific">Thermosinus carboxydivorans Nor1</name>
    <dbReference type="NCBI Taxonomy" id="401526"/>
    <lineage>
        <taxon>Bacteria</taxon>
        <taxon>Bacillati</taxon>
        <taxon>Bacillota</taxon>
        <taxon>Negativicutes</taxon>
        <taxon>Selenomonadales</taxon>
        <taxon>Sporomusaceae</taxon>
        <taxon>Thermosinus</taxon>
    </lineage>
</organism>